<evidence type="ECO:0000256" key="1">
    <source>
        <dbReference type="ARBA" id="ARBA00022448"/>
    </source>
</evidence>
<dbReference type="AlphaFoldDB" id="A0A159Z8M9"/>
<dbReference type="GO" id="GO:0022900">
    <property type="term" value="P:electron transport chain"/>
    <property type="evidence" value="ECO:0007669"/>
    <property type="project" value="InterPro"/>
</dbReference>
<evidence type="ECO:0000256" key="3">
    <source>
        <dbReference type="ARBA" id="ARBA00022723"/>
    </source>
</evidence>
<dbReference type="PIRSF" id="PIRSF000027">
    <property type="entry name" value="Cytc_c_prime"/>
    <property type="match status" value="1"/>
</dbReference>
<dbReference type="InterPro" id="IPR015984">
    <property type="entry name" value="Cyt_c_prime_subgr"/>
</dbReference>
<name>A0A159Z8M9_9RHOB</name>
<sequence>MKLQAKIFGLGLVLVAGMAVAKDGVTNPVVKERMDLMQVVRVNTGTLGDMAAGKAPFDAARAAEAQAALVAAAADIPAKFEPEETDPVSEARPEIWMMFDEFTAKAKSLEEAAAAVDTASLDGVKAGMGPVGASCKACHSDYRM</sequence>
<dbReference type="STRING" id="1335048.AKL17_4685"/>
<evidence type="ECO:0000313" key="9">
    <source>
        <dbReference type="EMBL" id="AMY71895.1"/>
    </source>
</evidence>
<keyword evidence="1" id="KW-0813">Transport</keyword>
<feature type="binding site" description="covalent" evidence="7">
    <location>
        <position position="135"/>
    </location>
    <ligand>
        <name>heme c</name>
        <dbReference type="ChEBI" id="CHEBI:61717"/>
    </ligand>
</feature>
<keyword evidence="5 6" id="KW-0408">Iron</keyword>
<feature type="chain" id="PRO_5007812196" evidence="8">
    <location>
        <begin position="22"/>
        <end position="144"/>
    </location>
</feature>
<dbReference type="GO" id="GO:0005506">
    <property type="term" value="F:iron ion binding"/>
    <property type="evidence" value="ECO:0007669"/>
    <property type="project" value="InterPro"/>
</dbReference>
<dbReference type="Proteomes" id="UP000076128">
    <property type="component" value="Chromosome"/>
</dbReference>
<gene>
    <name evidence="9" type="ORF">AKL17_4685</name>
</gene>
<dbReference type="InterPro" id="IPR012127">
    <property type="entry name" value="Cyt_c_prime"/>
</dbReference>
<dbReference type="KEGG" id="daa:AKL17_4685"/>
<dbReference type="GO" id="GO:0042597">
    <property type="term" value="C:periplasmic space"/>
    <property type="evidence" value="ECO:0007669"/>
    <property type="project" value="InterPro"/>
</dbReference>
<dbReference type="OrthoDB" id="8115790at2"/>
<dbReference type="EMBL" id="CP012661">
    <property type="protein sequence ID" value="AMY71895.1"/>
    <property type="molecule type" value="Genomic_DNA"/>
</dbReference>
<dbReference type="Gene3D" id="1.20.120.10">
    <property type="entry name" value="Cytochrome c/b562"/>
    <property type="match status" value="1"/>
</dbReference>
<dbReference type="SUPFAM" id="SSF47175">
    <property type="entry name" value="Cytochromes"/>
    <property type="match status" value="1"/>
</dbReference>
<reference evidence="9 10" key="1">
    <citation type="submission" date="2015-09" db="EMBL/GenBank/DDBJ databases">
        <title>Complete genome sequence of Defluviimonas alba cai42t isolated from an oilfield in Xinjiang.</title>
        <authorList>
            <person name="Geng S."/>
            <person name="Pan X."/>
            <person name="Wu X."/>
        </authorList>
    </citation>
    <scope>NUCLEOTIDE SEQUENCE [LARGE SCALE GENOMIC DNA]</scope>
    <source>
        <strain evidence="10">cai42</strain>
    </source>
</reference>
<evidence type="ECO:0000256" key="4">
    <source>
        <dbReference type="ARBA" id="ARBA00022982"/>
    </source>
</evidence>
<dbReference type="RefSeq" id="WP_066817718.1">
    <property type="nucleotide sequence ID" value="NZ_CP012661.1"/>
</dbReference>
<dbReference type="GO" id="GO:0020037">
    <property type="term" value="F:heme binding"/>
    <property type="evidence" value="ECO:0007669"/>
    <property type="project" value="InterPro"/>
</dbReference>
<dbReference type="PRINTS" id="PR00608">
    <property type="entry name" value="CYTCHROMECII"/>
</dbReference>
<dbReference type="PROSITE" id="PS51009">
    <property type="entry name" value="CYTCII"/>
    <property type="match status" value="1"/>
</dbReference>
<keyword evidence="3 6" id="KW-0479">Metal-binding</keyword>
<dbReference type="GO" id="GO:0009055">
    <property type="term" value="F:electron transfer activity"/>
    <property type="evidence" value="ECO:0007669"/>
    <property type="project" value="InterPro"/>
</dbReference>
<comment type="PTM">
    <text evidence="7">Binds 1 heme group per subunit.</text>
</comment>
<dbReference type="InterPro" id="IPR002321">
    <property type="entry name" value="Cyt_c_II"/>
</dbReference>
<keyword evidence="4" id="KW-0249">Electron transport</keyword>
<evidence type="ECO:0000256" key="8">
    <source>
        <dbReference type="SAM" id="SignalP"/>
    </source>
</evidence>
<keyword evidence="10" id="KW-1185">Reference proteome</keyword>
<organism evidence="9 10">
    <name type="scientific">Frigidibacter mobilis</name>
    <dbReference type="NCBI Taxonomy" id="1335048"/>
    <lineage>
        <taxon>Bacteria</taxon>
        <taxon>Pseudomonadati</taxon>
        <taxon>Pseudomonadota</taxon>
        <taxon>Alphaproteobacteria</taxon>
        <taxon>Rhodobacterales</taxon>
        <taxon>Paracoccaceae</taxon>
        <taxon>Frigidibacter</taxon>
    </lineage>
</organism>
<dbReference type="Pfam" id="PF01322">
    <property type="entry name" value="Cytochrom_C_2"/>
    <property type="match status" value="1"/>
</dbReference>
<evidence type="ECO:0000256" key="7">
    <source>
        <dbReference type="PIRSR" id="PIRSR000027-2"/>
    </source>
</evidence>
<accession>A0A159Z8M9</accession>
<evidence type="ECO:0000256" key="5">
    <source>
        <dbReference type="ARBA" id="ARBA00023004"/>
    </source>
</evidence>
<evidence type="ECO:0000256" key="6">
    <source>
        <dbReference type="PIRSR" id="PIRSR000027-1"/>
    </source>
</evidence>
<evidence type="ECO:0000256" key="2">
    <source>
        <dbReference type="ARBA" id="ARBA00022617"/>
    </source>
</evidence>
<keyword evidence="2 7" id="KW-0349">Heme</keyword>
<evidence type="ECO:0000313" key="10">
    <source>
        <dbReference type="Proteomes" id="UP000076128"/>
    </source>
</evidence>
<keyword evidence="8" id="KW-0732">Signal</keyword>
<feature type="binding site" description="axial binding residue" evidence="6">
    <location>
        <position position="139"/>
    </location>
    <ligand>
        <name>heme c</name>
        <dbReference type="ChEBI" id="CHEBI:61717"/>
    </ligand>
    <ligandPart>
        <name>Fe</name>
        <dbReference type="ChEBI" id="CHEBI:18248"/>
    </ligandPart>
</feature>
<proteinExistence type="predicted"/>
<protein>
    <submittedName>
        <fullName evidence="9">Cytochrome c/b561 family protein</fullName>
    </submittedName>
</protein>
<feature type="binding site" description="covalent" evidence="7">
    <location>
        <position position="138"/>
    </location>
    <ligand>
        <name>heme c</name>
        <dbReference type="ChEBI" id="CHEBI:61717"/>
    </ligand>
</feature>
<dbReference type="InterPro" id="IPR010980">
    <property type="entry name" value="Cyt_c/b562"/>
</dbReference>
<feature type="signal peptide" evidence="8">
    <location>
        <begin position="1"/>
        <end position="21"/>
    </location>
</feature>